<dbReference type="STRING" id="1095630.A0A2J6T863"/>
<evidence type="ECO:0000313" key="5">
    <source>
        <dbReference type="Proteomes" id="UP000235371"/>
    </source>
</evidence>
<keyword evidence="5" id="KW-1185">Reference proteome</keyword>
<keyword evidence="3" id="KW-0119">Carbohydrate metabolism</keyword>
<reference evidence="4 5" key="1">
    <citation type="submission" date="2016-04" db="EMBL/GenBank/DDBJ databases">
        <title>A degradative enzymes factory behind the ericoid mycorrhizal symbiosis.</title>
        <authorList>
            <consortium name="DOE Joint Genome Institute"/>
            <person name="Martino E."/>
            <person name="Morin E."/>
            <person name="Grelet G."/>
            <person name="Kuo A."/>
            <person name="Kohler A."/>
            <person name="Daghino S."/>
            <person name="Barry K."/>
            <person name="Choi C."/>
            <person name="Cichocki N."/>
            <person name="Clum A."/>
            <person name="Copeland A."/>
            <person name="Hainaut M."/>
            <person name="Haridas S."/>
            <person name="Labutti K."/>
            <person name="Lindquist E."/>
            <person name="Lipzen A."/>
            <person name="Khouja H.-R."/>
            <person name="Murat C."/>
            <person name="Ohm R."/>
            <person name="Olson A."/>
            <person name="Spatafora J."/>
            <person name="Veneault-Fourrey C."/>
            <person name="Henrissat B."/>
            <person name="Grigoriev I."/>
            <person name="Martin F."/>
            <person name="Perotto S."/>
        </authorList>
    </citation>
    <scope>NUCLEOTIDE SEQUENCE [LARGE SCALE GENOMIC DNA]</scope>
    <source>
        <strain evidence="4 5">E</strain>
    </source>
</reference>
<name>A0A2J6T863_9HELO</name>
<evidence type="ECO:0000256" key="1">
    <source>
        <dbReference type="ARBA" id="ARBA00022679"/>
    </source>
</evidence>
<dbReference type="RefSeq" id="XP_024736113.1">
    <property type="nucleotide sequence ID" value="XM_024874973.1"/>
</dbReference>
<accession>A0A2J6T863</accession>
<dbReference type="GeneID" id="36583053"/>
<dbReference type="Pfam" id="PF10250">
    <property type="entry name" value="O-FucT"/>
    <property type="match status" value="1"/>
</dbReference>
<keyword evidence="2" id="KW-0294">Fucose metabolism</keyword>
<evidence type="ECO:0000256" key="2">
    <source>
        <dbReference type="ARBA" id="ARBA00023253"/>
    </source>
</evidence>
<dbReference type="InParanoid" id="A0A2J6T863"/>
<dbReference type="GO" id="GO:0006004">
    <property type="term" value="P:fucose metabolic process"/>
    <property type="evidence" value="ECO:0007669"/>
    <property type="project" value="UniProtKB-KW"/>
</dbReference>
<dbReference type="Gene3D" id="3.40.50.11350">
    <property type="match status" value="1"/>
</dbReference>
<dbReference type="EMBL" id="KZ613817">
    <property type="protein sequence ID" value="PMD59209.1"/>
    <property type="molecule type" value="Genomic_DNA"/>
</dbReference>
<evidence type="ECO:0000313" key="4">
    <source>
        <dbReference type="EMBL" id="PMD59209.1"/>
    </source>
</evidence>
<dbReference type="OrthoDB" id="20368at2759"/>
<protein>
    <submittedName>
        <fullName evidence="4">Uncharacterized protein</fullName>
    </submittedName>
</protein>
<dbReference type="InterPro" id="IPR019378">
    <property type="entry name" value="GDP-Fuc_O-FucTrfase"/>
</dbReference>
<sequence>MRNRVVGQVGGNHPQEAISAEDFVSAAIQTALGSYDAEPVHQYCTHDNWNTSIVVNCDRIFGGIGNTRQRILTCLRHAMHEGFSFIVPTISLRSNDDLSLLESDGDTSLEYTFNRELFVSRLTAACPQMVIYDNVGNATKPELEILHYPTRIGQLCVLPPNVNAWLTSHRRICDDPAGFATNFGSLLTFPASIYYLAFSVLHTLNERYNLSISPFALSSPAPYMGVHLRTSEDAIKAGWSSYEVQSKHYLSLAASRSFSTIYVASGNATSIFQFTMEAAALSPPVTIVTKEDLLSADELMELRALTWDQAALIDYIVLESAGYFAGLVESSFTWNVAMKRAATRGREGAVCGEPHEAGEGIAWWDEWSEIMGVDPSEFRGKLWP</sequence>
<gene>
    <name evidence="4" type="ORF">K444DRAFT_531370</name>
</gene>
<evidence type="ECO:0000256" key="3">
    <source>
        <dbReference type="ARBA" id="ARBA00023277"/>
    </source>
</evidence>
<dbReference type="CDD" id="cd11296">
    <property type="entry name" value="O-FucT_like"/>
    <property type="match status" value="1"/>
</dbReference>
<proteinExistence type="predicted"/>
<keyword evidence="1" id="KW-0808">Transferase</keyword>
<dbReference type="GO" id="GO:0016740">
    <property type="term" value="F:transferase activity"/>
    <property type="evidence" value="ECO:0007669"/>
    <property type="project" value="UniProtKB-KW"/>
</dbReference>
<dbReference type="AlphaFoldDB" id="A0A2J6T863"/>
<organism evidence="4 5">
    <name type="scientific">Hyaloscypha bicolor E</name>
    <dbReference type="NCBI Taxonomy" id="1095630"/>
    <lineage>
        <taxon>Eukaryota</taxon>
        <taxon>Fungi</taxon>
        <taxon>Dikarya</taxon>
        <taxon>Ascomycota</taxon>
        <taxon>Pezizomycotina</taxon>
        <taxon>Leotiomycetes</taxon>
        <taxon>Helotiales</taxon>
        <taxon>Hyaloscyphaceae</taxon>
        <taxon>Hyaloscypha</taxon>
        <taxon>Hyaloscypha bicolor</taxon>
    </lineage>
</organism>
<dbReference type="Proteomes" id="UP000235371">
    <property type="component" value="Unassembled WGS sequence"/>
</dbReference>